<dbReference type="EMBL" id="KZ678133">
    <property type="protein sequence ID" value="PSN69295.1"/>
    <property type="molecule type" value="Genomic_DNA"/>
</dbReference>
<organism evidence="1 2">
    <name type="scientific">Corynespora cassiicola Philippines</name>
    <dbReference type="NCBI Taxonomy" id="1448308"/>
    <lineage>
        <taxon>Eukaryota</taxon>
        <taxon>Fungi</taxon>
        <taxon>Dikarya</taxon>
        <taxon>Ascomycota</taxon>
        <taxon>Pezizomycotina</taxon>
        <taxon>Dothideomycetes</taxon>
        <taxon>Pleosporomycetidae</taxon>
        <taxon>Pleosporales</taxon>
        <taxon>Corynesporascaceae</taxon>
        <taxon>Corynespora</taxon>
    </lineage>
</organism>
<dbReference type="AlphaFoldDB" id="A0A2T2NV29"/>
<evidence type="ECO:0000313" key="1">
    <source>
        <dbReference type="EMBL" id="PSN69295.1"/>
    </source>
</evidence>
<reference evidence="1 2" key="1">
    <citation type="journal article" date="2018" name="Front. Microbiol.">
        <title>Genome-Wide Analysis of Corynespora cassiicola Leaf Fall Disease Putative Effectors.</title>
        <authorList>
            <person name="Lopez D."/>
            <person name="Ribeiro S."/>
            <person name="Label P."/>
            <person name="Fumanal B."/>
            <person name="Venisse J.S."/>
            <person name="Kohler A."/>
            <person name="de Oliveira R.R."/>
            <person name="Labutti K."/>
            <person name="Lipzen A."/>
            <person name="Lail K."/>
            <person name="Bauer D."/>
            <person name="Ohm R.A."/>
            <person name="Barry K.W."/>
            <person name="Spatafora J."/>
            <person name="Grigoriev I.V."/>
            <person name="Martin F.M."/>
            <person name="Pujade-Renaud V."/>
        </authorList>
    </citation>
    <scope>NUCLEOTIDE SEQUENCE [LARGE SCALE GENOMIC DNA]</scope>
    <source>
        <strain evidence="1 2">Philippines</strain>
    </source>
</reference>
<keyword evidence="2" id="KW-1185">Reference proteome</keyword>
<proteinExistence type="predicted"/>
<evidence type="ECO:0000313" key="2">
    <source>
        <dbReference type="Proteomes" id="UP000240883"/>
    </source>
</evidence>
<dbReference type="Proteomes" id="UP000240883">
    <property type="component" value="Unassembled WGS sequence"/>
</dbReference>
<protein>
    <submittedName>
        <fullName evidence="1">Uncharacterized protein</fullName>
    </submittedName>
</protein>
<accession>A0A2T2NV29</accession>
<name>A0A2T2NV29_CORCC</name>
<sequence length="220" mass="23746">MAVASCPPARSYISDVCNHSAGKWHGRGANRLPPQLSLSKHLAIFLTASNCLVCGSPWQKPAPWANSGSNAVRVEDSCAPVPRYFITKPKAPFSKKLFGGSATPCGMILVWSRRPWTASRQRECLVANSSRLGLAEGRGLNTSLAILLNAARSVYWDKSTTSCQPSTSLILATRPAHVQICLPRFQMKPSCAGSHGSLRNWALSTFPAPTSLSATRQTIR</sequence>
<gene>
    <name evidence="1" type="ORF">BS50DRAFT_338818</name>
</gene>